<evidence type="ECO:0000313" key="1">
    <source>
        <dbReference type="EMBL" id="KYF50956.1"/>
    </source>
</evidence>
<feature type="non-terminal residue" evidence="1">
    <location>
        <position position="933"/>
    </location>
</feature>
<evidence type="ECO:0000313" key="2">
    <source>
        <dbReference type="Proteomes" id="UP000075420"/>
    </source>
</evidence>
<accession>A0A150P5S5</accession>
<dbReference type="EMBL" id="JELY01003033">
    <property type="protein sequence ID" value="KYF50956.1"/>
    <property type="molecule type" value="Genomic_DNA"/>
</dbReference>
<evidence type="ECO:0008006" key="3">
    <source>
        <dbReference type="Google" id="ProtNLM"/>
    </source>
</evidence>
<name>A0A150P5S5_SORCE</name>
<gene>
    <name evidence="1" type="ORF">BE08_21815</name>
</gene>
<dbReference type="Proteomes" id="UP000075420">
    <property type="component" value="Unassembled WGS sequence"/>
</dbReference>
<reference evidence="1 2" key="1">
    <citation type="submission" date="2014-02" db="EMBL/GenBank/DDBJ databases">
        <title>The small core and large imbalanced accessory genome model reveals a collaborative survival strategy of Sorangium cellulosum strains in nature.</title>
        <authorList>
            <person name="Han K."/>
            <person name="Peng R."/>
            <person name="Blom J."/>
            <person name="Li Y.-Z."/>
        </authorList>
    </citation>
    <scope>NUCLEOTIDE SEQUENCE [LARGE SCALE GENOMIC DNA]</scope>
    <source>
        <strain evidence="1 2">So0157-25</strain>
    </source>
</reference>
<organism evidence="1 2">
    <name type="scientific">Sorangium cellulosum</name>
    <name type="common">Polyangium cellulosum</name>
    <dbReference type="NCBI Taxonomy" id="56"/>
    <lineage>
        <taxon>Bacteria</taxon>
        <taxon>Pseudomonadati</taxon>
        <taxon>Myxococcota</taxon>
        <taxon>Polyangia</taxon>
        <taxon>Polyangiales</taxon>
        <taxon>Polyangiaceae</taxon>
        <taxon>Sorangium</taxon>
    </lineage>
</organism>
<protein>
    <recommendedName>
        <fullName evidence="3">Toxin</fullName>
    </recommendedName>
</protein>
<sequence>PELTEAAYGSAIAEMWAIVEASQPNALHDLSGQEMRFISRTLARMVPGLGSGATADALRDAARSYLAALRSDLDEVRKVSPLDSLHDQHGAAQRFREAGWERLHAAARESAALAAAVDGSVLEERLAVRTSDAASHILGVHPVEPLRSFVLANVQADGSLSASQSAVDTLIEAAGSAALAQTRAYADNLFALDAAEQQYLSARPAVGAASSGPSALAAGDAETRLKTAIEDAKKKQKQLADKLDGVKSGATGALRVAAKLASLSNDPGFAEDIEILSKTTSILLDTFSKQSKGAIETASKLVGLLDLGETGFKVIGAAVFTGDLIGAVLQIASLFNRDDKPSINQKILQNLRDIRELIGDVRAEMHARFDRLDRRLNDIHDAVMEQFEHINFELGELEVDLEEVQLALYTVQADLDRLDRNIYAFLDAAERQPLVEGIAGFLDYRRRTGLAMPYSPTYLDGENRFYTWSYFTSKDAIQAGPATRSFDDAQIATELANYPLATNINYLSELSAARFGLSRLSSERLANPLTWITAAESYAQLGEEWPEHAGEIDPNRLERVIDAGEDVAAGLDRIASPALMRRLSDHYRGKVTALRDAIAQFEATFEGAPSRKLHGIDLWSGADQVPSTHDLKGSKPLVSCRNKAFSGGRASFDLDLGPFAADYAPLAPLLIADNLGGLSDLRPCIHAAWTWETSTEVPWGRFWTFRLDFAVRVSYGATAVHEIWFRTNTRQTRLVRSFETSFDPDAFWPPESSMTEAAWNQRSLSTRRLLATSTLLNQARAAVQGKLEDLQRAFYGQVAAKLGQLGDPIQVAGRQLTASKALWESYVALGFPLSLEQNDALRSLLYGGESLLTGAGGDAGALNSVSNVYLFMSGSDDLPEDNILPAVVSLATGRSDRLLTTLNDINDEIRAAGELEGRALVQGTLTRLYLLKA</sequence>
<comment type="caution">
    <text evidence="1">The sequence shown here is derived from an EMBL/GenBank/DDBJ whole genome shotgun (WGS) entry which is preliminary data.</text>
</comment>
<feature type="non-terminal residue" evidence="1">
    <location>
        <position position="1"/>
    </location>
</feature>
<proteinExistence type="predicted"/>
<dbReference type="AlphaFoldDB" id="A0A150P5S5"/>